<evidence type="ECO:0000313" key="2">
    <source>
        <dbReference type="EMBL" id="KAJ7754950.1"/>
    </source>
</evidence>
<gene>
    <name evidence="2" type="ORF">DFH07DRAFT_773516</name>
</gene>
<evidence type="ECO:0008006" key="4">
    <source>
        <dbReference type="Google" id="ProtNLM"/>
    </source>
</evidence>
<reference evidence="2" key="1">
    <citation type="submission" date="2023-03" db="EMBL/GenBank/DDBJ databases">
        <title>Massive genome expansion in bonnet fungi (Mycena s.s.) driven by repeated elements and novel gene families across ecological guilds.</title>
        <authorList>
            <consortium name="Lawrence Berkeley National Laboratory"/>
            <person name="Harder C.B."/>
            <person name="Miyauchi S."/>
            <person name="Viragh M."/>
            <person name="Kuo A."/>
            <person name="Thoen E."/>
            <person name="Andreopoulos B."/>
            <person name="Lu D."/>
            <person name="Skrede I."/>
            <person name="Drula E."/>
            <person name="Henrissat B."/>
            <person name="Morin E."/>
            <person name="Kohler A."/>
            <person name="Barry K."/>
            <person name="LaButti K."/>
            <person name="Morin E."/>
            <person name="Salamov A."/>
            <person name="Lipzen A."/>
            <person name="Mereny Z."/>
            <person name="Hegedus B."/>
            <person name="Baldrian P."/>
            <person name="Stursova M."/>
            <person name="Weitz H."/>
            <person name="Taylor A."/>
            <person name="Grigoriev I.V."/>
            <person name="Nagy L.G."/>
            <person name="Martin F."/>
            <person name="Kauserud H."/>
        </authorList>
    </citation>
    <scope>NUCLEOTIDE SEQUENCE</scope>
    <source>
        <strain evidence="2">CBHHK188m</strain>
    </source>
</reference>
<keyword evidence="3" id="KW-1185">Reference proteome</keyword>
<sequence length="706" mass="78947">MYVRRAKTRANYMSWPSEASRVTRPIDSSRHSASTSSISASPSTFSVSARHTTPSSCAAGRHCTNSRSNKLCTRRMCRRHCLAAGGCKCPGHQEPDDEDVPPALRPHAKLRAYEQREHKAEQASISTTPRPFTSYDDLLNDALYPLAQLHAYQQRERAAEQAMDNALGLRLPSPDISLEDALLQQEADDLAEAIHHSKLPRHKPFTGVSAVLSSPPPPIGQYVTRTLKLTGLPTKHYYPLHISRPPIGCHRHHQARRCDSAIHSRDFRKVLQRRVNRRAKSASPTAPTSPSGTFTTPQRFSGCSLHSGITMIDRYSQQYHFIEQLLNDPHTVSTDSVVILRCQGITGYKEIKTIKHFVGPVPAYLRYDTTGPVIPPSSSSHIIVDNSSDNDVLIINYIPALHISIPDAPLPSLSRSALSTATSPLPTSGSSSSSPLAVFLKAKPIFSSENLPPFHSGPLTHENSDELVSHHQRARLPKSLQSNPILRWQQHPSPFVLIPIQAPQDHLLALSNLTWLLENGRLAGKLKLIHRGVYDSNNLFDEDLDPNSVVSRMEFIQLRDIHRRQKEIEAETVRLDRDDGISTLRWVNNLRAKDSVLGFKSRTNPPPPDSGLNPDVFTLMIQTRQQRRIFTQYGQSLMCIDGTHNVSMYENLTLTTLLVRDRWAHGIPIAWMLASSGTQETIRYFLKLHCTCNSLTIPARIISDFD</sequence>
<feature type="compositionally biased region" description="Low complexity" evidence="1">
    <location>
        <begin position="281"/>
        <end position="297"/>
    </location>
</feature>
<dbReference type="EMBL" id="JARJLG010000065">
    <property type="protein sequence ID" value="KAJ7754950.1"/>
    <property type="molecule type" value="Genomic_DNA"/>
</dbReference>
<name>A0AAD7J4L1_9AGAR</name>
<feature type="region of interest" description="Disordered" evidence="1">
    <location>
        <begin position="274"/>
        <end position="299"/>
    </location>
</feature>
<accession>A0AAD7J4L1</accession>
<feature type="region of interest" description="Disordered" evidence="1">
    <location>
        <begin position="19"/>
        <end position="51"/>
    </location>
</feature>
<dbReference type="AlphaFoldDB" id="A0AAD7J4L1"/>
<dbReference type="Proteomes" id="UP001215280">
    <property type="component" value="Unassembled WGS sequence"/>
</dbReference>
<organism evidence="2 3">
    <name type="scientific">Mycena maculata</name>
    <dbReference type="NCBI Taxonomy" id="230809"/>
    <lineage>
        <taxon>Eukaryota</taxon>
        <taxon>Fungi</taxon>
        <taxon>Dikarya</taxon>
        <taxon>Basidiomycota</taxon>
        <taxon>Agaricomycotina</taxon>
        <taxon>Agaricomycetes</taxon>
        <taxon>Agaricomycetidae</taxon>
        <taxon>Agaricales</taxon>
        <taxon>Marasmiineae</taxon>
        <taxon>Mycenaceae</taxon>
        <taxon>Mycena</taxon>
    </lineage>
</organism>
<feature type="compositionally biased region" description="Low complexity" evidence="1">
    <location>
        <begin position="31"/>
        <end position="49"/>
    </location>
</feature>
<proteinExistence type="predicted"/>
<evidence type="ECO:0000313" key="3">
    <source>
        <dbReference type="Proteomes" id="UP001215280"/>
    </source>
</evidence>
<comment type="caution">
    <text evidence="2">The sequence shown here is derived from an EMBL/GenBank/DDBJ whole genome shotgun (WGS) entry which is preliminary data.</text>
</comment>
<evidence type="ECO:0000256" key="1">
    <source>
        <dbReference type="SAM" id="MobiDB-lite"/>
    </source>
</evidence>
<protein>
    <recommendedName>
        <fullName evidence="4">MULE transposase domain-containing protein</fullName>
    </recommendedName>
</protein>